<evidence type="ECO:0000313" key="3">
    <source>
        <dbReference type="EMBL" id="EKM57588.1"/>
    </source>
</evidence>
<dbReference type="Proteomes" id="UP000008370">
    <property type="component" value="Unassembled WGS sequence"/>
</dbReference>
<evidence type="ECO:0000313" key="4">
    <source>
        <dbReference type="Proteomes" id="UP000008370"/>
    </source>
</evidence>
<dbReference type="OrthoDB" id="2756573at2759"/>
<keyword evidence="2" id="KW-0812">Transmembrane</keyword>
<keyword evidence="4" id="KW-1185">Reference proteome</keyword>
<dbReference type="RefSeq" id="XP_007392935.1">
    <property type="nucleotide sequence ID" value="XM_007392873.1"/>
</dbReference>
<feature type="region of interest" description="Disordered" evidence="1">
    <location>
        <begin position="106"/>
        <end position="134"/>
    </location>
</feature>
<sequence>MRNRSFDGLLIDYNEYRALLVTNILQLLTYNFSGFASFMTPFIIALPPVLINRFMINLRTTHSEVVDYTISIIDLQPVPPVRVPPASHPRRSMGRLGNMGEMLQDGWDDGDAWDEENSSAEADGAENRGTSAYA</sequence>
<dbReference type="HOGENOM" id="CLU_053360_4_2_1"/>
<keyword evidence="2" id="KW-1133">Transmembrane helix</keyword>
<reference evidence="3 4" key="1">
    <citation type="journal article" date="2012" name="BMC Genomics">
        <title>Comparative genomics of the white-rot fungi, Phanerochaete carnosa and P. chrysosporium, to elucidate the genetic basis of the distinct wood types they colonize.</title>
        <authorList>
            <person name="Suzuki H."/>
            <person name="MacDonald J."/>
            <person name="Syed K."/>
            <person name="Salamov A."/>
            <person name="Hori C."/>
            <person name="Aerts A."/>
            <person name="Henrissat B."/>
            <person name="Wiebenga A."/>
            <person name="vanKuyk P.A."/>
            <person name="Barry K."/>
            <person name="Lindquist E."/>
            <person name="LaButti K."/>
            <person name="Lapidus A."/>
            <person name="Lucas S."/>
            <person name="Coutinho P."/>
            <person name="Gong Y."/>
            <person name="Samejima M."/>
            <person name="Mahadevan R."/>
            <person name="Abou-Zaid M."/>
            <person name="de Vries R.P."/>
            <person name="Igarashi K."/>
            <person name="Yadav J.S."/>
            <person name="Grigoriev I.V."/>
            <person name="Master E.R."/>
        </authorList>
    </citation>
    <scope>NUCLEOTIDE SEQUENCE [LARGE SCALE GENOMIC DNA]</scope>
    <source>
        <strain evidence="3 4">HHB-10118-sp</strain>
    </source>
</reference>
<dbReference type="GeneID" id="18915181"/>
<protein>
    <submittedName>
        <fullName evidence="3">Uncharacterized protein</fullName>
    </submittedName>
</protein>
<dbReference type="InParanoid" id="K5W158"/>
<organism evidence="3 4">
    <name type="scientific">Phanerochaete carnosa (strain HHB-10118-sp)</name>
    <name type="common">White-rot fungus</name>
    <name type="synonym">Peniophora carnosa</name>
    <dbReference type="NCBI Taxonomy" id="650164"/>
    <lineage>
        <taxon>Eukaryota</taxon>
        <taxon>Fungi</taxon>
        <taxon>Dikarya</taxon>
        <taxon>Basidiomycota</taxon>
        <taxon>Agaricomycotina</taxon>
        <taxon>Agaricomycetes</taxon>
        <taxon>Polyporales</taxon>
        <taxon>Phanerochaetaceae</taxon>
        <taxon>Phanerochaete</taxon>
    </lineage>
</organism>
<feature type="transmembrane region" description="Helical" evidence="2">
    <location>
        <begin position="30"/>
        <end position="51"/>
    </location>
</feature>
<dbReference type="KEGG" id="pco:PHACADRAFT_251282"/>
<name>K5W158_PHACS</name>
<evidence type="ECO:0000256" key="1">
    <source>
        <dbReference type="SAM" id="MobiDB-lite"/>
    </source>
</evidence>
<dbReference type="AlphaFoldDB" id="K5W158"/>
<accession>K5W158</accession>
<keyword evidence="2" id="KW-0472">Membrane</keyword>
<evidence type="ECO:0000256" key="2">
    <source>
        <dbReference type="SAM" id="Phobius"/>
    </source>
</evidence>
<dbReference type="EMBL" id="JH930470">
    <property type="protein sequence ID" value="EKM57588.1"/>
    <property type="molecule type" value="Genomic_DNA"/>
</dbReference>
<feature type="compositionally biased region" description="Acidic residues" evidence="1">
    <location>
        <begin position="106"/>
        <end position="118"/>
    </location>
</feature>
<gene>
    <name evidence="3" type="ORF">PHACADRAFT_251282</name>
</gene>
<proteinExistence type="predicted"/>